<reference evidence="3" key="1">
    <citation type="journal article" date="2019" name="Int. J. Syst. Evol. Microbiol.">
        <title>The Global Catalogue of Microorganisms (GCM) 10K type strain sequencing project: providing services to taxonomists for standard genome sequencing and annotation.</title>
        <authorList>
            <consortium name="The Broad Institute Genomics Platform"/>
            <consortium name="The Broad Institute Genome Sequencing Center for Infectious Disease"/>
            <person name="Wu L."/>
            <person name="Ma J."/>
        </authorList>
    </citation>
    <scope>NUCLEOTIDE SEQUENCE [LARGE SCALE GENOMIC DNA]</scope>
    <source>
        <strain evidence="3">KCTC 42964</strain>
    </source>
</reference>
<protein>
    <submittedName>
        <fullName evidence="2">Uncharacterized protein</fullName>
    </submittedName>
</protein>
<organism evidence="2 3">
    <name type="scientific">Marinibaculum pumilum</name>
    <dbReference type="NCBI Taxonomy" id="1766165"/>
    <lineage>
        <taxon>Bacteria</taxon>
        <taxon>Pseudomonadati</taxon>
        <taxon>Pseudomonadota</taxon>
        <taxon>Alphaproteobacteria</taxon>
        <taxon>Rhodospirillales</taxon>
        <taxon>Rhodospirillaceae</taxon>
        <taxon>Marinibaculum</taxon>
    </lineage>
</organism>
<proteinExistence type="predicted"/>
<dbReference type="EMBL" id="JBHRTR010000028">
    <property type="protein sequence ID" value="MFC3228321.1"/>
    <property type="molecule type" value="Genomic_DNA"/>
</dbReference>
<feature type="signal peptide" evidence="1">
    <location>
        <begin position="1"/>
        <end position="27"/>
    </location>
</feature>
<evidence type="ECO:0000313" key="3">
    <source>
        <dbReference type="Proteomes" id="UP001595528"/>
    </source>
</evidence>
<evidence type="ECO:0000256" key="1">
    <source>
        <dbReference type="SAM" id="SignalP"/>
    </source>
</evidence>
<dbReference type="Proteomes" id="UP001595528">
    <property type="component" value="Unassembled WGS sequence"/>
</dbReference>
<name>A0ABV7L1U2_9PROT</name>
<comment type="caution">
    <text evidence="2">The sequence shown here is derived from an EMBL/GenBank/DDBJ whole genome shotgun (WGS) entry which is preliminary data.</text>
</comment>
<accession>A0ABV7L1U2</accession>
<keyword evidence="1" id="KW-0732">Signal</keyword>
<keyword evidence="3" id="KW-1185">Reference proteome</keyword>
<sequence length="129" mass="13037">MTGAKRGLATAAAAGLAALLLSGPVAADSGSRSLTCAGDGLEQFVANTPMQLHPTGAPRSWRGQVMLRRMTGGTVEAEMACRAGASGECSLEVPGGTALPIRQRVGPLEEANVCALATAVAGMGYLRLR</sequence>
<evidence type="ECO:0000313" key="2">
    <source>
        <dbReference type="EMBL" id="MFC3228321.1"/>
    </source>
</evidence>
<feature type="chain" id="PRO_5047381163" evidence="1">
    <location>
        <begin position="28"/>
        <end position="129"/>
    </location>
</feature>
<dbReference type="RefSeq" id="WP_379901326.1">
    <property type="nucleotide sequence ID" value="NZ_JBHRTR010000028.1"/>
</dbReference>
<gene>
    <name evidence="2" type="ORF">ACFOGJ_13850</name>
</gene>